<evidence type="ECO:0000256" key="2">
    <source>
        <dbReference type="ARBA" id="ARBA00022679"/>
    </source>
</evidence>
<dbReference type="CDD" id="cd02503">
    <property type="entry name" value="MobA"/>
    <property type="match status" value="1"/>
</dbReference>
<reference evidence="10 11" key="1">
    <citation type="submission" date="2019-08" db="EMBL/GenBank/DDBJ databases">
        <title>Deep-cultivation of Planctomycetes and their phenomic and genomic characterization uncovers novel biology.</title>
        <authorList>
            <person name="Wiegand S."/>
            <person name="Jogler M."/>
            <person name="Boedeker C."/>
            <person name="Pinto D."/>
            <person name="Vollmers J."/>
            <person name="Rivas-Marin E."/>
            <person name="Kohn T."/>
            <person name="Peeters S.H."/>
            <person name="Heuer A."/>
            <person name="Rast P."/>
            <person name="Oberbeckmann S."/>
            <person name="Bunk B."/>
            <person name="Jeske O."/>
            <person name="Meyerdierks A."/>
            <person name="Storesund J.E."/>
            <person name="Kallscheuer N."/>
            <person name="Luecker S."/>
            <person name="Lage O.M."/>
            <person name="Pohl T."/>
            <person name="Merkel B.J."/>
            <person name="Hornburger P."/>
            <person name="Mueller R.-W."/>
            <person name="Bruemmer F."/>
            <person name="Labrenz M."/>
            <person name="Spormann A.M."/>
            <person name="Op den Camp H."/>
            <person name="Overmann J."/>
            <person name="Amann R."/>
            <person name="Jetten M.S.M."/>
            <person name="Mascher T."/>
            <person name="Medema M.H."/>
            <person name="Devos D.P."/>
            <person name="Kaster A.-K."/>
            <person name="Ovreas L."/>
            <person name="Rohde M."/>
            <person name="Galperin M.Y."/>
            <person name="Jogler C."/>
        </authorList>
    </citation>
    <scope>NUCLEOTIDE SEQUENCE [LARGE SCALE GENOMIC DNA]</scope>
    <source>
        <strain evidence="10 11">Pr1d</strain>
    </source>
</reference>
<comment type="catalytic activity">
    <reaction evidence="8">
        <text>Mo-molybdopterin + GTP + H(+) = Mo-molybdopterin guanine dinucleotide + diphosphate</text>
        <dbReference type="Rhea" id="RHEA:34243"/>
        <dbReference type="ChEBI" id="CHEBI:15378"/>
        <dbReference type="ChEBI" id="CHEBI:33019"/>
        <dbReference type="ChEBI" id="CHEBI:37565"/>
        <dbReference type="ChEBI" id="CHEBI:71302"/>
        <dbReference type="ChEBI" id="CHEBI:71310"/>
        <dbReference type="EC" id="2.7.7.77"/>
    </reaction>
</comment>
<dbReference type="GO" id="GO:0006777">
    <property type="term" value="P:Mo-molybdopterin cofactor biosynthetic process"/>
    <property type="evidence" value="ECO:0007669"/>
    <property type="project" value="UniProtKB-KW"/>
</dbReference>
<evidence type="ECO:0000256" key="3">
    <source>
        <dbReference type="ARBA" id="ARBA00022723"/>
    </source>
</evidence>
<feature type="binding site" evidence="8">
    <location>
        <position position="69"/>
    </location>
    <ligand>
        <name>GTP</name>
        <dbReference type="ChEBI" id="CHEBI:37565"/>
    </ligand>
</feature>
<comment type="function">
    <text evidence="8">Transfers a GMP moiety from GTP to Mo-molybdopterin (Mo-MPT) cofactor (Moco or molybdenum cofactor) to form Mo-molybdopterin guanine dinucleotide (Mo-MGD) cofactor.</text>
</comment>
<sequence length="201" mass="21761">MNRGAIILCGGQSERMGTDKALLPFGDETLLERVVRLVSKAVDPHHIVVVAATGQQLPELPREVSLVRDQQSFEGPLAALAAGMRKLEGRTAAVFATGCDTPLLEPAVIDQLFAELGEFAVVVPQDTERFYPLSAVYSMAILAEAQRQLVTGGRSLHGLVKEVSAHRIPLECFRAADPRLASFVNINTQTDYEALLAKKTP</sequence>
<keyword evidence="3 8" id="KW-0479">Metal-binding</keyword>
<evidence type="ECO:0000256" key="4">
    <source>
        <dbReference type="ARBA" id="ARBA00022741"/>
    </source>
</evidence>
<dbReference type="InterPro" id="IPR025877">
    <property type="entry name" value="MobA-like_NTP_Trfase"/>
</dbReference>
<proteinExistence type="inferred from homology"/>
<dbReference type="GO" id="GO:0061603">
    <property type="term" value="F:molybdenum cofactor guanylyltransferase activity"/>
    <property type="evidence" value="ECO:0007669"/>
    <property type="project" value="UniProtKB-EC"/>
</dbReference>
<evidence type="ECO:0000256" key="5">
    <source>
        <dbReference type="ARBA" id="ARBA00022842"/>
    </source>
</evidence>
<organism evidence="10 11">
    <name type="scientific">Bythopirellula goksoeyrii</name>
    <dbReference type="NCBI Taxonomy" id="1400387"/>
    <lineage>
        <taxon>Bacteria</taxon>
        <taxon>Pseudomonadati</taxon>
        <taxon>Planctomycetota</taxon>
        <taxon>Planctomycetia</taxon>
        <taxon>Pirellulales</taxon>
        <taxon>Lacipirellulaceae</taxon>
        <taxon>Bythopirellula</taxon>
    </lineage>
</organism>
<evidence type="ECO:0000256" key="8">
    <source>
        <dbReference type="HAMAP-Rule" id="MF_00316"/>
    </source>
</evidence>
<dbReference type="Pfam" id="PF12804">
    <property type="entry name" value="NTP_transf_3"/>
    <property type="match status" value="1"/>
</dbReference>
<dbReference type="Proteomes" id="UP000323917">
    <property type="component" value="Chromosome"/>
</dbReference>
<comment type="cofactor">
    <cofactor evidence="8">
        <name>Mg(2+)</name>
        <dbReference type="ChEBI" id="CHEBI:18420"/>
    </cofactor>
</comment>
<keyword evidence="6 8" id="KW-0342">GTP-binding</keyword>
<evidence type="ECO:0000256" key="1">
    <source>
        <dbReference type="ARBA" id="ARBA00022490"/>
    </source>
</evidence>
<dbReference type="PANTHER" id="PTHR19136:SF81">
    <property type="entry name" value="MOLYBDENUM COFACTOR GUANYLYLTRANSFERASE"/>
    <property type="match status" value="1"/>
</dbReference>
<dbReference type="Gene3D" id="3.90.550.10">
    <property type="entry name" value="Spore Coat Polysaccharide Biosynthesis Protein SpsA, Chain A"/>
    <property type="match status" value="1"/>
</dbReference>
<evidence type="ECO:0000313" key="10">
    <source>
        <dbReference type="EMBL" id="QEG33081.1"/>
    </source>
</evidence>
<keyword evidence="2 8" id="KW-0808">Transferase</keyword>
<keyword evidence="10" id="KW-0548">Nucleotidyltransferase</keyword>
<dbReference type="GO" id="GO:0046872">
    <property type="term" value="F:metal ion binding"/>
    <property type="evidence" value="ECO:0007669"/>
    <property type="project" value="UniProtKB-KW"/>
</dbReference>
<dbReference type="GO" id="GO:0005737">
    <property type="term" value="C:cytoplasm"/>
    <property type="evidence" value="ECO:0007669"/>
    <property type="project" value="UniProtKB-SubCell"/>
</dbReference>
<accession>A0A5B9QFH6</accession>
<feature type="binding site" evidence="8">
    <location>
        <position position="20"/>
    </location>
    <ligand>
        <name>GTP</name>
        <dbReference type="ChEBI" id="CHEBI:37565"/>
    </ligand>
</feature>
<dbReference type="GO" id="GO:0005525">
    <property type="term" value="F:GTP binding"/>
    <property type="evidence" value="ECO:0007669"/>
    <property type="project" value="UniProtKB-UniRule"/>
</dbReference>
<evidence type="ECO:0000256" key="7">
    <source>
        <dbReference type="ARBA" id="ARBA00023150"/>
    </source>
</evidence>
<keyword evidence="1 8" id="KW-0963">Cytoplasm</keyword>
<dbReference type="KEGG" id="bgok:Pr1d_03420"/>
<dbReference type="InterPro" id="IPR029044">
    <property type="entry name" value="Nucleotide-diphossugar_trans"/>
</dbReference>
<keyword evidence="7 8" id="KW-0501">Molybdenum cofactor biosynthesis</keyword>
<dbReference type="RefSeq" id="WP_148071890.1">
    <property type="nucleotide sequence ID" value="NZ_CP042913.1"/>
</dbReference>
<comment type="similarity">
    <text evidence="8">Belongs to the MobA family.</text>
</comment>
<dbReference type="EC" id="2.7.7.77" evidence="8"/>
<dbReference type="OrthoDB" id="9788394at2"/>
<evidence type="ECO:0000313" key="11">
    <source>
        <dbReference type="Proteomes" id="UP000323917"/>
    </source>
</evidence>
<feature type="binding site" evidence="8">
    <location>
        <begin position="8"/>
        <end position="10"/>
    </location>
    <ligand>
        <name>GTP</name>
        <dbReference type="ChEBI" id="CHEBI:37565"/>
    </ligand>
</feature>
<feature type="domain" description="MobA-like NTP transferase" evidence="9">
    <location>
        <begin position="5"/>
        <end position="156"/>
    </location>
</feature>
<name>A0A5B9QFH6_9BACT</name>
<comment type="domain">
    <text evidence="8">The N-terminal domain determines nucleotide recognition and specific binding, while the C-terminal domain determines the specific binding to the target protein.</text>
</comment>
<protein>
    <recommendedName>
        <fullName evidence="8">Probable molybdenum cofactor guanylyltransferase</fullName>
        <shortName evidence="8">MoCo guanylyltransferase</shortName>
        <ecNumber evidence="8">2.7.7.77</ecNumber>
    </recommendedName>
    <alternativeName>
        <fullName evidence="8">GTP:molybdopterin guanylyltransferase</fullName>
    </alternativeName>
    <alternativeName>
        <fullName evidence="8">Mo-MPT guanylyltransferase</fullName>
    </alternativeName>
    <alternativeName>
        <fullName evidence="8">Molybdopterin guanylyltransferase</fullName>
    </alternativeName>
    <alternativeName>
        <fullName evidence="8">Molybdopterin-guanine dinucleotide synthase</fullName>
        <shortName evidence="8">MGD synthase</shortName>
    </alternativeName>
</protein>
<dbReference type="SUPFAM" id="SSF53448">
    <property type="entry name" value="Nucleotide-diphospho-sugar transferases"/>
    <property type="match status" value="1"/>
</dbReference>
<comment type="subcellular location">
    <subcellularLocation>
        <location evidence="8">Cytoplasm</location>
    </subcellularLocation>
</comment>
<dbReference type="PANTHER" id="PTHR19136">
    <property type="entry name" value="MOLYBDENUM COFACTOR GUANYLYLTRANSFERASE"/>
    <property type="match status" value="1"/>
</dbReference>
<dbReference type="EMBL" id="CP042913">
    <property type="protein sequence ID" value="QEG33081.1"/>
    <property type="molecule type" value="Genomic_DNA"/>
</dbReference>
<dbReference type="InterPro" id="IPR013482">
    <property type="entry name" value="Molybde_CF_guanTrfase"/>
</dbReference>
<keyword evidence="5 8" id="KW-0460">Magnesium</keyword>
<evidence type="ECO:0000259" key="9">
    <source>
        <dbReference type="Pfam" id="PF12804"/>
    </source>
</evidence>
<feature type="binding site" evidence="8">
    <location>
        <position position="100"/>
    </location>
    <ligand>
        <name>Mg(2+)</name>
        <dbReference type="ChEBI" id="CHEBI:18420"/>
    </ligand>
</feature>
<dbReference type="AlphaFoldDB" id="A0A5B9QFH6"/>
<keyword evidence="11" id="KW-1185">Reference proteome</keyword>
<comment type="caution">
    <text evidence="8">Lacks conserved residue(s) required for the propagation of feature annotation.</text>
</comment>
<gene>
    <name evidence="8 10" type="primary">mobA</name>
    <name evidence="10" type="ORF">Pr1d_03420</name>
</gene>
<evidence type="ECO:0000256" key="6">
    <source>
        <dbReference type="ARBA" id="ARBA00023134"/>
    </source>
</evidence>
<feature type="binding site" evidence="8">
    <location>
        <position position="100"/>
    </location>
    <ligand>
        <name>GTP</name>
        <dbReference type="ChEBI" id="CHEBI:37565"/>
    </ligand>
</feature>
<keyword evidence="4 8" id="KW-0547">Nucleotide-binding</keyword>
<dbReference type="HAMAP" id="MF_00316">
    <property type="entry name" value="MobA"/>
    <property type="match status" value="1"/>
</dbReference>